<name>A0A1Y6LHB3_ZYMTR</name>
<organism evidence="2 3">
    <name type="scientific">Zymoseptoria tritici ST99CH_1A5</name>
    <dbReference type="NCBI Taxonomy" id="1276529"/>
    <lineage>
        <taxon>Eukaryota</taxon>
        <taxon>Fungi</taxon>
        <taxon>Dikarya</taxon>
        <taxon>Ascomycota</taxon>
        <taxon>Pezizomycotina</taxon>
        <taxon>Dothideomycetes</taxon>
        <taxon>Dothideomycetidae</taxon>
        <taxon>Mycosphaerellales</taxon>
        <taxon>Mycosphaerellaceae</taxon>
        <taxon>Zymoseptoria</taxon>
    </lineage>
</organism>
<sequence length="707" mass="75508">MNSTASTDSSASIDLTASNRPTASDTPDPIGTTTFTNPTTSNSPPTSTDSSVPILVPVPVVPPAPVLPPIPILPPVPVLPPVPISPSTGDPDTSPTPTLAPDDPGPVDQDTADPDPCDMNITTGLCSNGNYPVFDATTGTISCDGSSEPSECQQNINSNIAAVAEYIEGEASCCPASSRAGGIVSQLGFLGQLAGSLAVRKRQVQCDYQADLGRDPFNPPQGECYATWTCPHALFPNVCGNAKSAILHRGATSVLTHHTGSNLHDTSPWYYGRYFAGRADNPRAGWKLEGCEVEEYPFGSGNPDRSQSGDSTLRLIPGRQENSVHGNHIQRWIHTVSKRWRDANNPGGNVRTNGLIYCVAFNDDFTQYLPEDQVDKNICSQPYGPSFGLVTEQRKTDASGNEYRAWDPWFDQIVGSPRKTTQLAYYLTPDGKITLDSDSNRNPSVFLEQPPTYCSSPSPSAQEFVSGQWQLAEGFSPAPRAMNGNVLEAQCTDAEASRAVVKRHTSNATLDYGSVQKRDHARDLLSRQTSGGFLDANIYKYFGCGGGDSDDGDPCAVGDNPCPGRASNPQPTTTLTTEPEPTPTFTVTNIQEVHFLTFQGADGTSFCQISATFNLPGRSPADFKTFSIPCAWFQGNTEDYRDGNDGIQVRFNCDVSGGCGSEFEVEVHGDRGECGRGVTKSVACGSLGFNPVGTTISCYEELVLSAC</sequence>
<proteinExistence type="predicted"/>
<feature type="compositionally biased region" description="Low complexity" evidence="1">
    <location>
        <begin position="32"/>
        <end position="58"/>
    </location>
</feature>
<dbReference type="Proteomes" id="UP000215453">
    <property type="component" value="Chromosome 4"/>
</dbReference>
<dbReference type="EMBL" id="LT882679">
    <property type="protein sequence ID" value="SMY23922.1"/>
    <property type="molecule type" value="Genomic_DNA"/>
</dbReference>
<feature type="compositionally biased region" description="Low complexity" evidence="1">
    <location>
        <begin position="1"/>
        <end position="18"/>
    </location>
</feature>
<feature type="region of interest" description="Disordered" evidence="1">
    <location>
        <begin position="1"/>
        <end position="58"/>
    </location>
</feature>
<dbReference type="AlphaFoldDB" id="A0A1Y6LHB3"/>
<feature type="region of interest" description="Disordered" evidence="1">
    <location>
        <begin position="555"/>
        <end position="581"/>
    </location>
</feature>
<evidence type="ECO:0000256" key="1">
    <source>
        <dbReference type="SAM" id="MobiDB-lite"/>
    </source>
</evidence>
<evidence type="ECO:0000313" key="3">
    <source>
        <dbReference type="Proteomes" id="UP000215453"/>
    </source>
</evidence>
<gene>
    <name evidence="2" type="ORF">ZT1A5_G5363</name>
</gene>
<reference evidence="2 3" key="1">
    <citation type="submission" date="2016-10" db="EMBL/GenBank/DDBJ databases">
        <authorList>
            <person name="Varghese N."/>
        </authorList>
    </citation>
    <scope>NUCLEOTIDE SEQUENCE [LARGE SCALE GENOMIC DNA]</scope>
</reference>
<feature type="compositionally biased region" description="Low complexity" evidence="1">
    <location>
        <begin position="569"/>
        <end position="581"/>
    </location>
</feature>
<evidence type="ECO:0000313" key="2">
    <source>
        <dbReference type="EMBL" id="SMY23922.1"/>
    </source>
</evidence>
<feature type="compositionally biased region" description="Low complexity" evidence="1">
    <location>
        <begin position="85"/>
        <end position="97"/>
    </location>
</feature>
<feature type="region of interest" description="Disordered" evidence="1">
    <location>
        <begin position="83"/>
        <end position="115"/>
    </location>
</feature>
<accession>A0A1Y6LHB3</accession>
<protein>
    <submittedName>
        <fullName evidence="2">Uncharacterized protein</fullName>
    </submittedName>
</protein>